<dbReference type="Proteomes" id="UP000001411">
    <property type="component" value="Chromosome"/>
</dbReference>
<accession>A0A0H2VEE5</accession>
<dbReference type="KEGG" id="sep:SE_0171"/>
<dbReference type="EMBL" id="AE015929">
    <property type="protein sequence ID" value="AAO03768.1"/>
    <property type="molecule type" value="Genomic_DNA"/>
</dbReference>
<evidence type="ECO:0000313" key="1">
    <source>
        <dbReference type="EMBL" id="AAO03768.1"/>
    </source>
</evidence>
<dbReference type="HOGENOM" id="CLU_3317337_0_0_9"/>
<proteinExistence type="predicted"/>
<name>A0A0H2VEE5_STAES</name>
<dbReference type="AlphaFoldDB" id="A0A0H2VEE5"/>
<protein>
    <submittedName>
        <fullName evidence="1">Uncharacterized protein</fullName>
    </submittedName>
</protein>
<organism evidence="1 2">
    <name type="scientific">Staphylococcus epidermidis (strain ATCC 12228 / FDA PCI 1200)</name>
    <dbReference type="NCBI Taxonomy" id="176280"/>
    <lineage>
        <taxon>Bacteria</taxon>
        <taxon>Bacillati</taxon>
        <taxon>Bacillota</taxon>
        <taxon>Bacilli</taxon>
        <taxon>Bacillales</taxon>
        <taxon>Staphylococcaceae</taxon>
        <taxon>Staphylococcus</taxon>
    </lineage>
</organism>
<reference evidence="1 2" key="1">
    <citation type="journal article" date="2003" name="Mol. Microbiol.">
        <title>Genome-based analysis of virulence genes in a non-biofilm-forming Staphylococcus epidermidis strain (ATCC 12228).</title>
        <authorList>
            <person name="Zhang Y.Q."/>
            <person name="Ren S.X."/>
            <person name="Li H.L."/>
            <person name="Wang Y.X."/>
            <person name="Fu G."/>
            <person name="Yang J."/>
            <person name="Qin Z.Q."/>
            <person name="Miao Y.G."/>
            <person name="Wang W.Y."/>
            <person name="Chen R.S."/>
            <person name="Shen Y."/>
            <person name="Chen Z."/>
            <person name="Yuan Z.H."/>
            <person name="Zhao G.P."/>
            <person name="Qu D."/>
            <person name="Danchin A."/>
            <person name="Wen Y.M."/>
        </authorList>
    </citation>
    <scope>NUCLEOTIDE SEQUENCE [LARGE SCALE GENOMIC DNA]</scope>
    <source>
        <strain evidence="2">ATCC 12228 / FDA PCI 1200</strain>
    </source>
</reference>
<sequence length="39" mass="4389">MKLLALLNLNLSGEFVSTFILIVLKEKSFFAIVYSKNIA</sequence>
<gene>
    <name evidence="1" type="ordered locus">SE_0171</name>
</gene>
<evidence type="ECO:0000313" key="2">
    <source>
        <dbReference type="Proteomes" id="UP000001411"/>
    </source>
</evidence>